<accession>A0A8X6FAR1</accession>
<evidence type="ECO:0000313" key="7">
    <source>
        <dbReference type="EMBL" id="GFQ75490.1"/>
    </source>
</evidence>
<keyword evidence="8" id="KW-1185">Reference proteome</keyword>
<dbReference type="AlphaFoldDB" id="A0A8X6FAR1"/>
<sequence length="165" mass="18323">MLTVVANTISPLSSISHITDTSMQHKRDSIFNTSGQPSKSRNESGAPACDQDGPSTSYIYPYSRLGFGEGTAHLPPDDEKSSKHRKSSKDCCKLFVGNLILSITEVELKAYFIQFGHVLNIHINSKKNMSEKVPNFGFVMFDNSESVKNAVNSQPIADLERRKRQ</sequence>
<evidence type="ECO:0000259" key="6">
    <source>
        <dbReference type="PROSITE" id="PS50102"/>
    </source>
</evidence>
<comment type="subcellular location">
    <subcellularLocation>
        <location evidence="1">Nucleus</location>
    </subcellularLocation>
</comment>
<proteinExistence type="predicted"/>
<feature type="region of interest" description="Disordered" evidence="5">
    <location>
        <begin position="26"/>
        <end position="54"/>
    </location>
</feature>
<dbReference type="SMART" id="SM00360">
    <property type="entry name" value="RRM"/>
    <property type="match status" value="1"/>
</dbReference>
<evidence type="ECO:0000256" key="4">
    <source>
        <dbReference type="PROSITE-ProRule" id="PRU00176"/>
    </source>
</evidence>
<dbReference type="Gene3D" id="3.30.70.330">
    <property type="match status" value="1"/>
</dbReference>
<evidence type="ECO:0000256" key="5">
    <source>
        <dbReference type="SAM" id="MobiDB-lite"/>
    </source>
</evidence>
<dbReference type="GO" id="GO:0005654">
    <property type="term" value="C:nucleoplasm"/>
    <property type="evidence" value="ECO:0007669"/>
    <property type="project" value="TreeGrafter"/>
</dbReference>
<dbReference type="InterPro" id="IPR035979">
    <property type="entry name" value="RBD_domain_sf"/>
</dbReference>
<feature type="compositionally biased region" description="Polar residues" evidence="5">
    <location>
        <begin position="30"/>
        <end position="39"/>
    </location>
</feature>
<keyword evidence="3" id="KW-0539">Nucleus</keyword>
<dbReference type="GO" id="GO:0010468">
    <property type="term" value="P:regulation of gene expression"/>
    <property type="evidence" value="ECO:0007669"/>
    <property type="project" value="TreeGrafter"/>
</dbReference>
<dbReference type="InterPro" id="IPR000504">
    <property type="entry name" value="RRM_dom"/>
</dbReference>
<protein>
    <recommendedName>
        <fullName evidence="6">RRM domain-containing protein</fullName>
    </recommendedName>
</protein>
<dbReference type="EMBL" id="BMAO01031496">
    <property type="protein sequence ID" value="GFQ75490.1"/>
    <property type="molecule type" value="Genomic_DNA"/>
</dbReference>
<dbReference type="PANTHER" id="PTHR48033:SF10">
    <property type="entry name" value="RNA-BINDING PROTEIN SQUID"/>
    <property type="match status" value="1"/>
</dbReference>
<name>A0A8X6FAR1_TRICU</name>
<dbReference type="Proteomes" id="UP000887116">
    <property type="component" value="Unassembled WGS sequence"/>
</dbReference>
<feature type="domain" description="RRM" evidence="6">
    <location>
        <begin position="92"/>
        <end position="165"/>
    </location>
</feature>
<dbReference type="SUPFAM" id="SSF54928">
    <property type="entry name" value="RNA-binding domain, RBD"/>
    <property type="match status" value="1"/>
</dbReference>
<dbReference type="PROSITE" id="PS50102">
    <property type="entry name" value="RRM"/>
    <property type="match status" value="1"/>
</dbReference>
<dbReference type="PANTHER" id="PTHR48033">
    <property type="entry name" value="RNA-BINDING (RRM/RBD/RNP MOTIFS) FAMILY PROTEIN"/>
    <property type="match status" value="1"/>
</dbReference>
<organism evidence="7 8">
    <name type="scientific">Trichonephila clavata</name>
    <name type="common">Joro spider</name>
    <name type="synonym">Nephila clavata</name>
    <dbReference type="NCBI Taxonomy" id="2740835"/>
    <lineage>
        <taxon>Eukaryota</taxon>
        <taxon>Metazoa</taxon>
        <taxon>Ecdysozoa</taxon>
        <taxon>Arthropoda</taxon>
        <taxon>Chelicerata</taxon>
        <taxon>Arachnida</taxon>
        <taxon>Araneae</taxon>
        <taxon>Araneomorphae</taxon>
        <taxon>Entelegynae</taxon>
        <taxon>Araneoidea</taxon>
        <taxon>Nephilidae</taxon>
        <taxon>Trichonephila</taxon>
    </lineage>
</organism>
<evidence type="ECO:0000256" key="3">
    <source>
        <dbReference type="ARBA" id="ARBA00023242"/>
    </source>
</evidence>
<evidence type="ECO:0000313" key="8">
    <source>
        <dbReference type="Proteomes" id="UP000887116"/>
    </source>
</evidence>
<dbReference type="GO" id="GO:0003723">
    <property type="term" value="F:RNA binding"/>
    <property type="evidence" value="ECO:0007669"/>
    <property type="project" value="UniProtKB-UniRule"/>
</dbReference>
<dbReference type="InterPro" id="IPR012677">
    <property type="entry name" value="Nucleotide-bd_a/b_plait_sf"/>
</dbReference>
<evidence type="ECO:0000256" key="2">
    <source>
        <dbReference type="ARBA" id="ARBA00022884"/>
    </source>
</evidence>
<dbReference type="Pfam" id="PF00076">
    <property type="entry name" value="RRM_1"/>
    <property type="match status" value="1"/>
</dbReference>
<evidence type="ECO:0000256" key="1">
    <source>
        <dbReference type="ARBA" id="ARBA00004123"/>
    </source>
</evidence>
<keyword evidence="2 4" id="KW-0694">RNA-binding</keyword>
<gene>
    <name evidence="7" type="ORF">TNCT_587331</name>
</gene>
<dbReference type="GO" id="GO:0000785">
    <property type="term" value="C:chromatin"/>
    <property type="evidence" value="ECO:0007669"/>
    <property type="project" value="TreeGrafter"/>
</dbReference>
<comment type="caution">
    <text evidence="7">The sequence shown here is derived from an EMBL/GenBank/DDBJ whole genome shotgun (WGS) entry which is preliminary data.</text>
</comment>
<dbReference type="OrthoDB" id="267048at2759"/>
<reference evidence="7" key="1">
    <citation type="submission" date="2020-07" db="EMBL/GenBank/DDBJ databases">
        <title>Multicomponent nature underlies the extraordinary mechanical properties of spider dragline silk.</title>
        <authorList>
            <person name="Kono N."/>
            <person name="Nakamura H."/>
            <person name="Mori M."/>
            <person name="Yoshida Y."/>
            <person name="Ohtoshi R."/>
            <person name="Malay A.D."/>
            <person name="Moran D.A.P."/>
            <person name="Tomita M."/>
            <person name="Numata K."/>
            <person name="Arakawa K."/>
        </authorList>
    </citation>
    <scope>NUCLEOTIDE SEQUENCE</scope>
</reference>